<dbReference type="Gene3D" id="3.40.50.20">
    <property type="match status" value="1"/>
</dbReference>
<dbReference type="PROSITE" id="PS00843">
    <property type="entry name" value="DALA_DALA_LIGASE_1"/>
    <property type="match status" value="1"/>
</dbReference>
<dbReference type="Pfam" id="PF07478">
    <property type="entry name" value="Dala_Dala_lig_C"/>
    <property type="match status" value="1"/>
</dbReference>
<feature type="active site" evidence="19">
    <location>
        <position position="286"/>
    </location>
</feature>
<keyword evidence="16 18" id="KW-0961">Cell wall biogenesis/degradation</keyword>
<dbReference type="FunFam" id="3.30.470.20:FF:000008">
    <property type="entry name" value="D-alanine--D-alanine ligase"/>
    <property type="match status" value="1"/>
</dbReference>
<evidence type="ECO:0000256" key="18">
    <source>
        <dbReference type="HAMAP-Rule" id="MF_00047"/>
    </source>
</evidence>
<dbReference type="InterPro" id="IPR005905">
    <property type="entry name" value="D_ala_D_ala"/>
</dbReference>
<evidence type="ECO:0000256" key="11">
    <source>
        <dbReference type="ARBA" id="ARBA00022840"/>
    </source>
</evidence>
<dbReference type="GO" id="GO:0009252">
    <property type="term" value="P:peptidoglycan biosynthetic process"/>
    <property type="evidence" value="ECO:0007669"/>
    <property type="project" value="UniProtKB-UniRule"/>
</dbReference>
<dbReference type="InterPro" id="IPR000291">
    <property type="entry name" value="D-Ala_lig_Van_CS"/>
</dbReference>
<dbReference type="InterPro" id="IPR013815">
    <property type="entry name" value="ATP_grasp_subdomain_1"/>
</dbReference>
<comment type="cofactor">
    <cofactor evidence="1">
        <name>Mn(2+)</name>
        <dbReference type="ChEBI" id="CHEBI:29035"/>
    </cofactor>
</comment>
<evidence type="ECO:0000256" key="6">
    <source>
        <dbReference type="ARBA" id="ARBA00012216"/>
    </source>
</evidence>
<evidence type="ECO:0000256" key="9">
    <source>
        <dbReference type="ARBA" id="ARBA00022723"/>
    </source>
</evidence>
<dbReference type="InterPro" id="IPR011761">
    <property type="entry name" value="ATP-grasp"/>
</dbReference>
<evidence type="ECO:0000256" key="10">
    <source>
        <dbReference type="ARBA" id="ARBA00022741"/>
    </source>
</evidence>
<evidence type="ECO:0000256" key="13">
    <source>
        <dbReference type="ARBA" id="ARBA00022960"/>
    </source>
</evidence>
<dbReference type="InterPro" id="IPR016185">
    <property type="entry name" value="PreATP-grasp_dom_sf"/>
</dbReference>
<feature type="binding site" evidence="20">
    <location>
        <position position="277"/>
    </location>
    <ligand>
        <name>Mg(2+)</name>
        <dbReference type="ChEBI" id="CHEBI:18420"/>
        <label>2</label>
    </ligand>
</feature>
<dbReference type="InterPro" id="IPR011095">
    <property type="entry name" value="Dala_Dala_lig_C"/>
</dbReference>
<evidence type="ECO:0000256" key="4">
    <source>
        <dbReference type="ARBA" id="ARBA00004752"/>
    </source>
</evidence>
<evidence type="ECO:0000313" key="23">
    <source>
        <dbReference type="EMBL" id="QCZ92769.1"/>
    </source>
</evidence>
<evidence type="ECO:0000256" key="16">
    <source>
        <dbReference type="ARBA" id="ARBA00023316"/>
    </source>
</evidence>
<protein>
    <recommendedName>
        <fullName evidence="6 18">D-alanine--D-alanine ligase</fullName>
        <ecNumber evidence="6 18">6.3.2.4</ecNumber>
    </recommendedName>
    <alternativeName>
        <fullName evidence="18">D-Ala-D-Ala ligase</fullName>
    </alternativeName>
    <alternativeName>
        <fullName evidence="18">D-alanylalanine synthetase</fullName>
    </alternativeName>
</protein>
<feature type="active site" evidence="19">
    <location>
        <position position="23"/>
    </location>
</feature>
<evidence type="ECO:0000256" key="15">
    <source>
        <dbReference type="ARBA" id="ARBA00023211"/>
    </source>
</evidence>
<gene>
    <name evidence="18" type="primary">ddl</name>
    <name evidence="23" type="ORF">FBQ74_04425</name>
</gene>
<keyword evidence="7 18" id="KW-0963">Cytoplasm</keyword>
<comment type="pathway">
    <text evidence="4 18">Cell wall biogenesis; peptidoglycan biosynthesis.</text>
</comment>
<evidence type="ECO:0000256" key="19">
    <source>
        <dbReference type="PIRSR" id="PIRSR039102-1"/>
    </source>
</evidence>
<dbReference type="EC" id="6.3.2.4" evidence="6 18"/>
<keyword evidence="12 20" id="KW-0460">Magnesium</keyword>
<dbReference type="InterPro" id="IPR011127">
    <property type="entry name" value="Dala_Dala_lig_N"/>
</dbReference>
<comment type="cofactor">
    <cofactor evidence="20">
        <name>Mg(2+)</name>
        <dbReference type="ChEBI" id="CHEBI:18420"/>
    </cofactor>
    <cofactor evidence="20">
        <name>Mn(2+)</name>
        <dbReference type="ChEBI" id="CHEBI:29035"/>
    </cofactor>
    <text evidence="20">Binds 2 magnesium or manganese ions per subunit.</text>
</comment>
<feature type="binding site" evidence="20">
    <location>
        <position position="262"/>
    </location>
    <ligand>
        <name>Mg(2+)</name>
        <dbReference type="ChEBI" id="CHEBI:18420"/>
        <label>1</label>
    </ligand>
</feature>
<dbReference type="NCBIfam" id="NF002378">
    <property type="entry name" value="PRK01372.1"/>
    <property type="match status" value="1"/>
</dbReference>
<evidence type="ECO:0000256" key="8">
    <source>
        <dbReference type="ARBA" id="ARBA00022598"/>
    </source>
</evidence>
<organism evidence="23 24">
    <name type="scientific">Salinimonas iocasae</name>
    <dbReference type="NCBI Taxonomy" id="2572577"/>
    <lineage>
        <taxon>Bacteria</taxon>
        <taxon>Pseudomonadati</taxon>
        <taxon>Pseudomonadota</taxon>
        <taxon>Gammaproteobacteria</taxon>
        <taxon>Alteromonadales</taxon>
        <taxon>Alteromonadaceae</taxon>
        <taxon>Alteromonas/Salinimonas group</taxon>
        <taxon>Salinimonas</taxon>
    </lineage>
</organism>
<feature type="active site" evidence="19">
    <location>
        <position position="155"/>
    </location>
</feature>
<dbReference type="GO" id="GO:0005829">
    <property type="term" value="C:cytosol"/>
    <property type="evidence" value="ECO:0007669"/>
    <property type="project" value="TreeGrafter"/>
</dbReference>
<dbReference type="KEGG" id="salk:FBQ74_04425"/>
<sequence length="319" mass="34461">MNGRYQSADFGRVAVLLGGNSAEREVSLRSGQAVLASLLRQSVDAFAFDPAESQLTDLIKEKVDRVLIMLHGRGGEDGTVQGALEWLGVPYTGSGVLGSALAMDKIRSKQIWESRGLPTAKYQIADKTSFEAGSCSAIMKKLGNKVMVKPAREGSSIGMAKVTSAKQLETAIQDAFNYDNQVLLEQFIDGPEYTVSLVQGRALPSIRMSTPHTFYDYAAKYHDNTTEYFCPSGLSDSQEAELATLCSEAFYALSGKGWGRVDVMQQSDGSFCLLESNTVPGMTEKSLVPKAAKVAGMNFDSLTRAILETSMPDELADFG</sequence>
<feature type="binding site" evidence="20">
    <location>
        <position position="275"/>
    </location>
    <ligand>
        <name>Mg(2+)</name>
        <dbReference type="ChEBI" id="CHEBI:18420"/>
        <label>2</label>
    </ligand>
</feature>
<evidence type="ECO:0000256" key="2">
    <source>
        <dbReference type="ARBA" id="ARBA00003921"/>
    </source>
</evidence>
<evidence type="ECO:0000256" key="3">
    <source>
        <dbReference type="ARBA" id="ARBA00004496"/>
    </source>
</evidence>
<evidence type="ECO:0000256" key="5">
    <source>
        <dbReference type="ARBA" id="ARBA00010871"/>
    </source>
</evidence>
<comment type="similarity">
    <text evidence="5 18">Belongs to the D-alanine--D-alanine ligase family.</text>
</comment>
<keyword evidence="10 21" id="KW-0547">Nucleotide-binding</keyword>
<dbReference type="Proteomes" id="UP000304912">
    <property type="component" value="Chromosome"/>
</dbReference>
<keyword evidence="11 21" id="KW-0067">ATP-binding</keyword>
<comment type="function">
    <text evidence="2 18">Cell wall formation.</text>
</comment>
<dbReference type="NCBIfam" id="TIGR01205">
    <property type="entry name" value="D_ala_D_alaTIGR"/>
    <property type="match status" value="1"/>
</dbReference>
<dbReference type="GO" id="GO:0008360">
    <property type="term" value="P:regulation of cell shape"/>
    <property type="evidence" value="ECO:0007669"/>
    <property type="project" value="UniProtKB-KW"/>
</dbReference>
<evidence type="ECO:0000259" key="22">
    <source>
        <dbReference type="PROSITE" id="PS50975"/>
    </source>
</evidence>
<dbReference type="UniPathway" id="UPA00219"/>
<dbReference type="AlphaFoldDB" id="A0A5B7YDS8"/>
<accession>A0A5B7YDS8</accession>
<dbReference type="Pfam" id="PF01820">
    <property type="entry name" value="Dala_Dala_lig_N"/>
    <property type="match status" value="1"/>
</dbReference>
<dbReference type="GO" id="GO:0071555">
    <property type="term" value="P:cell wall organization"/>
    <property type="evidence" value="ECO:0007669"/>
    <property type="project" value="UniProtKB-KW"/>
</dbReference>
<dbReference type="OrthoDB" id="9813261at2"/>
<dbReference type="RefSeq" id="WP_139755518.1">
    <property type="nucleotide sequence ID" value="NZ_CP039852.1"/>
</dbReference>
<dbReference type="SUPFAM" id="SSF56059">
    <property type="entry name" value="Glutathione synthetase ATP-binding domain-like"/>
    <property type="match status" value="1"/>
</dbReference>
<comment type="subcellular location">
    <subcellularLocation>
        <location evidence="3 18">Cytoplasm</location>
    </subcellularLocation>
</comment>
<dbReference type="PIRSF" id="PIRSF039102">
    <property type="entry name" value="Ddl/VanB"/>
    <property type="match status" value="1"/>
</dbReference>
<feature type="domain" description="ATP-grasp" evidence="22">
    <location>
        <begin position="109"/>
        <end position="308"/>
    </location>
</feature>
<keyword evidence="14 18" id="KW-0573">Peptidoglycan synthesis</keyword>
<evidence type="ECO:0000256" key="7">
    <source>
        <dbReference type="ARBA" id="ARBA00022490"/>
    </source>
</evidence>
<keyword evidence="15 20" id="KW-0464">Manganese</keyword>
<proteinExistence type="inferred from homology"/>
<dbReference type="SUPFAM" id="SSF52440">
    <property type="entry name" value="PreATP-grasp domain"/>
    <property type="match status" value="1"/>
</dbReference>
<dbReference type="Gene3D" id="3.30.470.20">
    <property type="entry name" value="ATP-grasp fold, B domain"/>
    <property type="match status" value="1"/>
</dbReference>
<dbReference type="GO" id="GO:0008716">
    <property type="term" value="F:D-alanine-D-alanine ligase activity"/>
    <property type="evidence" value="ECO:0007669"/>
    <property type="project" value="UniProtKB-UniRule"/>
</dbReference>
<dbReference type="PANTHER" id="PTHR23132">
    <property type="entry name" value="D-ALANINE--D-ALANINE LIGASE"/>
    <property type="match status" value="1"/>
</dbReference>
<evidence type="ECO:0000256" key="12">
    <source>
        <dbReference type="ARBA" id="ARBA00022842"/>
    </source>
</evidence>
<dbReference type="PROSITE" id="PS50975">
    <property type="entry name" value="ATP_GRASP"/>
    <property type="match status" value="1"/>
</dbReference>
<dbReference type="Gene3D" id="3.30.1490.20">
    <property type="entry name" value="ATP-grasp fold, A domain"/>
    <property type="match status" value="1"/>
</dbReference>
<dbReference type="HAMAP" id="MF_00047">
    <property type="entry name" value="Dala_Dala_lig"/>
    <property type="match status" value="1"/>
</dbReference>
<evidence type="ECO:0000313" key="24">
    <source>
        <dbReference type="Proteomes" id="UP000304912"/>
    </source>
</evidence>
<comment type="catalytic activity">
    <reaction evidence="17 18">
        <text>2 D-alanine + ATP = D-alanyl-D-alanine + ADP + phosphate + H(+)</text>
        <dbReference type="Rhea" id="RHEA:11224"/>
        <dbReference type="ChEBI" id="CHEBI:15378"/>
        <dbReference type="ChEBI" id="CHEBI:30616"/>
        <dbReference type="ChEBI" id="CHEBI:43474"/>
        <dbReference type="ChEBI" id="CHEBI:57416"/>
        <dbReference type="ChEBI" id="CHEBI:57822"/>
        <dbReference type="ChEBI" id="CHEBI:456216"/>
        <dbReference type="EC" id="6.3.2.4"/>
    </reaction>
</comment>
<keyword evidence="13 18" id="KW-0133">Cell shape</keyword>
<evidence type="ECO:0000256" key="20">
    <source>
        <dbReference type="PIRSR" id="PIRSR039102-3"/>
    </source>
</evidence>
<keyword evidence="9 20" id="KW-0479">Metal-binding</keyword>
<evidence type="ECO:0000256" key="17">
    <source>
        <dbReference type="ARBA" id="ARBA00047614"/>
    </source>
</evidence>
<dbReference type="GO" id="GO:0005524">
    <property type="term" value="F:ATP binding"/>
    <property type="evidence" value="ECO:0007669"/>
    <property type="project" value="UniProtKB-UniRule"/>
</dbReference>
<reference evidence="23 24" key="1">
    <citation type="submission" date="2019-04" db="EMBL/GenBank/DDBJ databases">
        <title>Salinimonas iocasae sp. nov., a halophilic bacterium isolated from the outer tube casing of tubeworms in Okinawa Trough.</title>
        <authorList>
            <person name="Zhang H."/>
            <person name="Wang H."/>
            <person name="Li C."/>
        </authorList>
    </citation>
    <scope>NUCLEOTIDE SEQUENCE [LARGE SCALE GENOMIC DNA]</scope>
    <source>
        <strain evidence="23 24">KX18D6</strain>
    </source>
</reference>
<evidence type="ECO:0000256" key="14">
    <source>
        <dbReference type="ARBA" id="ARBA00022984"/>
    </source>
</evidence>
<name>A0A5B7YDS8_9ALTE</name>
<dbReference type="PANTHER" id="PTHR23132:SF23">
    <property type="entry name" value="D-ALANINE--D-ALANINE LIGASE B"/>
    <property type="match status" value="1"/>
</dbReference>
<dbReference type="EMBL" id="CP039852">
    <property type="protein sequence ID" value="QCZ92769.1"/>
    <property type="molecule type" value="Genomic_DNA"/>
</dbReference>
<feature type="binding site" evidence="20">
    <location>
        <position position="275"/>
    </location>
    <ligand>
        <name>Mg(2+)</name>
        <dbReference type="ChEBI" id="CHEBI:18420"/>
        <label>1</label>
    </ligand>
</feature>
<keyword evidence="24" id="KW-1185">Reference proteome</keyword>
<dbReference type="FunFam" id="3.40.50.20:FF:000013">
    <property type="entry name" value="D-alanine--D-alanine ligase"/>
    <property type="match status" value="1"/>
</dbReference>
<dbReference type="GO" id="GO:0046872">
    <property type="term" value="F:metal ion binding"/>
    <property type="evidence" value="ECO:0007669"/>
    <property type="project" value="UniProtKB-KW"/>
</dbReference>
<evidence type="ECO:0000256" key="21">
    <source>
        <dbReference type="PROSITE-ProRule" id="PRU00409"/>
    </source>
</evidence>
<keyword evidence="8 18" id="KW-0436">Ligase</keyword>
<evidence type="ECO:0000256" key="1">
    <source>
        <dbReference type="ARBA" id="ARBA00001936"/>
    </source>
</evidence>